<keyword evidence="3" id="KW-0597">Phosphoprotein</keyword>
<keyword evidence="9" id="KW-0472">Membrane</keyword>
<feature type="transmembrane region" description="Helical" evidence="9">
    <location>
        <begin position="290"/>
        <end position="312"/>
    </location>
</feature>
<dbReference type="Gene3D" id="3.30.450.20">
    <property type="entry name" value="PAS domain"/>
    <property type="match status" value="1"/>
</dbReference>
<dbReference type="PROSITE" id="PS50109">
    <property type="entry name" value="HIS_KIN"/>
    <property type="match status" value="1"/>
</dbReference>
<dbReference type="PANTHER" id="PTHR43065:SF46">
    <property type="entry name" value="C4-DICARBOXYLATE TRANSPORT SENSOR PROTEIN DCTB"/>
    <property type="match status" value="1"/>
</dbReference>
<dbReference type="Gene3D" id="3.30.565.10">
    <property type="entry name" value="Histidine kinase-like ATPase, C-terminal domain"/>
    <property type="match status" value="1"/>
</dbReference>
<evidence type="ECO:0000256" key="3">
    <source>
        <dbReference type="ARBA" id="ARBA00022553"/>
    </source>
</evidence>
<evidence type="ECO:0000259" key="10">
    <source>
        <dbReference type="PROSITE" id="PS50109"/>
    </source>
</evidence>
<dbReference type="Pfam" id="PF00497">
    <property type="entry name" value="SBP_bac_3"/>
    <property type="match status" value="1"/>
</dbReference>
<dbReference type="CDD" id="cd01007">
    <property type="entry name" value="PBP2_BvgS_HisK_like"/>
    <property type="match status" value="1"/>
</dbReference>
<dbReference type="EMBL" id="CP047591">
    <property type="protein sequence ID" value="QHI71284.1"/>
    <property type="molecule type" value="Genomic_DNA"/>
</dbReference>
<organism evidence="12 13">
    <name type="scientific">Aminipila terrae</name>
    <dbReference type="NCBI Taxonomy" id="2697030"/>
    <lineage>
        <taxon>Bacteria</taxon>
        <taxon>Bacillati</taxon>
        <taxon>Bacillota</taxon>
        <taxon>Clostridia</taxon>
        <taxon>Peptostreptococcales</taxon>
        <taxon>Anaerovoracaceae</taxon>
        <taxon>Aminipila</taxon>
    </lineage>
</organism>
<evidence type="ECO:0000313" key="13">
    <source>
        <dbReference type="Proteomes" id="UP000463883"/>
    </source>
</evidence>
<feature type="domain" description="PAS" evidence="11">
    <location>
        <begin position="329"/>
        <end position="389"/>
    </location>
</feature>
<evidence type="ECO:0000259" key="11">
    <source>
        <dbReference type="PROSITE" id="PS50112"/>
    </source>
</evidence>
<name>A0A6P1MFC3_9FIRM</name>
<keyword evidence="4" id="KW-0808">Transferase</keyword>
<dbReference type="Proteomes" id="UP000463883">
    <property type="component" value="Chromosome"/>
</dbReference>
<reference evidence="12 13" key="1">
    <citation type="submission" date="2020-01" db="EMBL/GenBank/DDBJ databases">
        <title>Genomic analysis of Aminipila sp. CBA3637.</title>
        <authorList>
            <person name="Kim Y.B."/>
            <person name="Roh S.W."/>
        </authorList>
    </citation>
    <scope>NUCLEOTIDE SEQUENCE [LARGE SCALE GENOMIC DNA]</scope>
    <source>
        <strain evidence="12 13">CBA3637</strain>
    </source>
</reference>
<dbReference type="SUPFAM" id="SSF55874">
    <property type="entry name" value="ATPase domain of HSP90 chaperone/DNA topoisomerase II/histidine kinase"/>
    <property type="match status" value="1"/>
</dbReference>
<dbReference type="KEGG" id="amic:Ami3637_01715"/>
<feature type="domain" description="Histidine kinase" evidence="10">
    <location>
        <begin position="456"/>
        <end position="665"/>
    </location>
</feature>
<dbReference type="InterPro" id="IPR003594">
    <property type="entry name" value="HATPase_dom"/>
</dbReference>
<keyword evidence="9" id="KW-1133">Transmembrane helix</keyword>
<dbReference type="SMART" id="SM00062">
    <property type="entry name" value="PBPb"/>
    <property type="match status" value="1"/>
</dbReference>
<dbReference type="GO" id="GO:0000155">
    <property type="term" value="F:phosphorelay sensor kinase activity"/>
    <property type="evidence" value="ECO:0007669"/>
    <property type="project" value="InterPro"/>
</dbReference>
<dbReference type="InterPro" id="IPR000014">
    <property type="entry name" value="PAS"/>
</dbReference>
<dbReference type="Pfam" id="PF02518">
    <property type="entry name" value="HATPase_c"/>
    <property type="match status" value="1"/>
</dbReference>
<evidence type="ECO:0000313" key="12">
    <source>
        <dbReference type="EMBL" id="QHI71284.1"/>
    </source>
</evidence>
<dbReference type="InterPro" id="IPR004358">
    <property type="entry name" value="Sig_transdc_His_kin-like_C"/>
</dbReference>
<protein>
    <recommendedName>
        <fullName evidence="2">histidine kinase</fullName>
        <ecNumber evidence="2">2.7.13.3</ecNumber>
    </recommendedName>
</protein>
<evidence type="ECO:0000256" key="9">
    <source>
        <dbReference type="SAM" id="Phobius"/>
    </source>
</evidence>
<sequence length="670" mass="76173">MKKRNIALFLSVWLTILLFFIANQYTKSVYDLNFFRYIKYSTPLSTQEKNFLKEKSTIYYVCDRNAPPFSFINPSTGQYEGLALDYATALSMVLGVDVQFIPMEWNDSVESLKNGTADICDMYPSTQREKYFRFSDSIYWMQAMVATRSDEKSIKTPLDLNGRKIGIPSGDYAVEYVKSNFHDATIIETSDLSDSIRQLISGNVDAIIGDEPVLIYLAKDHLSDNEIKILKEPLFSKDVSLALNKSDTQLLEIINKGIFQLKQQNILQNTQQKWFGISNSIQISKAPERIIIASLIIINFLMLIFILSAMYNKQLKGEVRKRTRELSSSRKILQMTLDALPTYLVAINSEGTILNANEAYFTQINVEKDHIIGHNCSDFPLIKKIYDLYDITSGIQSAIRNKMVEYNEKYFNISIIPLPSQDHILIVANDITNEIINYKQMLQDNKMIAVGQLATGVAHEIRNPLGNIRNYTYILKGKIQNSDEIMEKCFHVIDGSVNRANNIITNLLNFSRINDNNFQIVLLKDVFDTIVSLEKNSLQKNHITIDLDYDTNLQIPINSESLNLILLNLISNSIDAMPEGGMIWIKCLLINDTLFLNFTDSGTGIPAEKIEHIFNPFYSTKKVGRGTGLGLYLVYTEVKNMDGEIQVKSEVGKGTAFKFKIPIKKESSND</sequence>
<evidence type="ECO:0000256" key="8">
    <source>
        <dbReference type="ARBA" id="ARBA00023012"/>
    </source>
</evidence>
<dbReference type="EC" id="2.7.13.3" evidence="2"/>
<keyword evidence="9" id="KW-0812">Transmembrane</keyword>
<dbReference type="InterPro" id="IPR005467">
    <property type="entry name" value="His_kinase_dom"/>
</dbReference>
<dbReference type="AlphaFoldDB" id="A0A6P1MFC3"/>
<evidence type="ECO:0000256" key="5">
    <source>
        <dbReference type="ARBA" id="ARBA00022741"/>
    </source>
</evidence>
<keyword evidence="7" id="KW-0067">ATP-binding</keyword>
<dbReference type="Gene3D" id="1.10.287.130">
    <property type="match status" value="1"/>
</dbReference>
<dbReference type="SMART" id="SM00387">
    <property type="entry name" value="HATPase_c"/>
    <property type="match status" value="1"/>
</dbReference>
<dbReference type="InterPro" id="IPR036890">
    <property type="entry name" value="HATPase_C_sf"/>
</dbReference>
<proteinExistence type="predicted"/>
<evidence type="ECO:0000256" key="7">
    <source>
        <dbReference type="ARBA" id="ARBA00022840"/>
    </source>
</evidence>
<evidence type="ECO:0000256" key="2">
    <source>
        <dbReference type="ARBA" id="ARBA00012438"/>
    </source>
</evidence>
<dbReference type="CDD" id="cd00082">
    <property type="entry name" value="HisKA"/>
    <property type="match status" value="1"/>
</dbReference>
<dbReference type="GO" id="GO:0005524">
    <property type="term" value="F:ATP binding"/>
    <property type="evidence" value="ECO:0007669"/>
    <property type="project" value="UniProtKB-KW"/>
</dbReference>
<comment type="catalytic activity">
    <reaction evidence="1">
        <text>ATP + protein L-histidine = ADP + protein N-phospho-L-histidine.</text>
        <dbReference type="EC" id="2.7.13.3"/>
    </reaction>
</comment>
<dbReference type="Pfam" id="PF00512">
    <property type="entry name" value="HisKA"/>
    <property type="match status" value="1"/>
</dbReference>
<keyword evidence="13" id="KW-1185">Reference proteome</keyword>
<keyword evidence="8" id="KW-0902">Two-component regulatory system</keyword>
<dbReference type="SUPFAM" id="SSF53850">
    <property type="entry name" value="Periplasmic binding protein-like II"/>
    <property type="match status" value="1"/>
</dbReference>
<dbReference type="RefSeq" id="WP_162361059.1">
    <property type="nucleotide sequence ID" value="NZ_CP047591.1"/>
</dbReference>
<keyword evidence="6" id="KW-0418">Kinase</keyword>
<dbReference type="Gene3D" id="3.40.190.10">
    <property type="entry name" value="Periplasmic binding protein-like II"/>
    <property type="match status" value="2"/>
</dbReference>
<evidence type="ECO:0000256" key="4">
    <source>
        <dbReference type="ARBA" id="ARBA00022679"/>
    </source>
</evidence>
<dbReference type="InterPro" id="IPR035965">
    <property type="entry name" value="PAS-like_dom_sf"/>
</dbReference>
<dbReference type="PRINTS" id="PR00344">
    <property type="entry name" value="BCTRLSENSOR"/>
</dbReference>
<accession>A0A6P1MFC3</accession>
<dbReference type="SUPFAM" id="SSF47384">
    <property type="entry name" value="Homodimeric domain of signal transducing histidine kinase"/>
    <property type="match status" value="1"/>
</dbReference>
<dbReference type="InterPro" id="IPR003661">
    <property type="entry name" value="HisK_dim/P_dom"/>
</dbReference>
<dbReference type="InterPro" id="IPR036097">
    <property type="entry name" value="HisK_dim/P_sf"/>
</dbReference>
<evidence type="ECO:0000256" key="6">
    <source>
        <dbReference type="ARBA" id="ARBA00022777"/>
    </source>
</evidence>
<keyword evidence="5" id="KW-0547">Nucleotide-binding</keyword>
<dbReference type="PROSITE" id="PS50112">
    <property type="entry name" value="PAS"/>
    <property type="match status" value="1"/>
</dbReference>
<dbReference type="SMART" id="SM00388">
    <property type="entry name" value="HisKA"/>
    <property type="match status" value="1"/>
</dbReference>
<dbReference type="PANTHER" id="PTHR43065">
    <property type="entry name" value="SENSOR HISTIDINE KINASE"/>
    <property type="match status" value="1"/>
</dbReference>
<dbReference type="InterPro" id="IPR001638">
    <property type="entry name" value="Solute-binding_3/MltF_N"/>
</dbReference>
<gene>
    <name evidence="12" type="ORF">Ami3637_01715</name>
</gene>
<dbReference type="SUPFAM" id="SSF55785">
    <property type="entry name" value="PYP-like sensor domain (PAS domain)"/>
    <property type="match status" value="1"/>
</dbReference>
<evidence type="ECO:0000256" key="1">
    <source>
        <dbReference type="ARBA" id="ARBA00000085"/>
    </source>
</evidence>